<feature type="domain" description="Mur ligase N-terminal catalytic" evidence="15">
    <location>
        <begin position="23"/>
        <end position="120"/>
    </location>
</feature>
<evidence type="ECO:0000259" key="17">
    <source>
        <dbReference type="Pfam" id="PF08245"/>
    </source>
</evidence>
<dbReference type="InterPro" id="IPR036615">
    <property type="entry name" value="Mur_ligase_C_dom_sf"/>
</dbReference>
<evidence type="ECO:0000313" key="19">
    <source>
        <dbReference type="Proteomes" id="UP000295543"/>
    </source>
</evidence>
<dbReference type="GO" id="GO:0009252">
    <property type="term" value="P:peptidoglycan biosynthetic process"/>
    <property type="evidence" value="ECO:0007669"/>
    <property type="project" value="UniProtKB-UniRule"/>
</dbReference>
<evidence type="ECO:0000256" key="9">
    <source>
        <dbReference type="ARBA" id="ARBA00022960"/>
    </source>
</evidence>
<proteinExistence type="inferred from homology"/>
<evidence type="ECO:0000259" key="16">
    <source>
        <dbReference type="Pfam" id="PF02875"/>
    </source>
</evidence>
<comment type="subcellular location">
    <subcellularLocation>
        <location evidence="1 14">Cytoplasm</location>
    </subcellularLocation>
</comment>
<dbReference type="Proteomes" id="UP000295543">
    <property type="component" value="Unassembled WGS sequence"/>
</dbReference>
<evidence type="ECO:0000256" key="3">
    <source>
        <dbReference type="ARBA" id="ARBA00012211"/>
    </source>
</evidence>
<dbReference type="Gene3D" id="3.40.50.720">
    <property type="entry name" value="NAD(P)-binding Rossmann-like Domain"/>
    <property type="match status" value="1"/>
</dbReference>
<comment type="catalytic activity">
    <reaction evidence="13 14">
        <text>UDP-N-acetyl-alpha-D-muramate + L-alanine + ATP = UDP-N-acetyl-alpha-D-muramoyl-L-alanine + ADP + phosphate + H(+)</text>
        <dbReference type="Rhea" id="RHEA:23372"/>
        <dbReference type="ChEBI" id="CHEBI:15378"/>
        <dbReference type="ChEBI" id="CHEBI:30616"/>
        <dbReference type="ChEBI" id="CHEBI:43474"/>
        <dbReference type="ChEBI" id="CHEBI:57972"/>
        <dbReference type="ChEBI" id="CHEBI:70757"/>
        <dbReference type="ChEBI" id="CHEBI:83898"/>
        <dbReference type="ChEBI" id="CHEBI:456216"/>
        <dbReference type="EC" id="6.3.2.8"/>
    </reaction>
</comment>
<comment type="similarity">
    <text evidence="14">Belongs to the MurCDEF family.</text>
</comment>
<comment type="caution">
    <text evidence="18">The sequence shown here is derived from an EMBL/GenBank/DDBJ whole genome shotgun (WGS) entry which is preliminary data.</text>
</comment>
<sequence length="484" mass="51304">MIRRLHQTRGLSKEDFAKVFSRVHFVGIGGTGMSGIAEVLCTLGYKVSGSDTADSATTRRLARLGATVHRGHAAANVLGTDCIVVSSAIRPDNPELMEARAQRIPIVPRAEMLAELMRFRRGIAVAGTHGKTTTTSLTASILAEGGMDPTFVVGGQLLAAGANARLGSGDWLVAEADESDGSFLRLNPLIAIVTNIDADHLENYGGDFARVQAAFHEFLHRLPFYGLAVLCIDDAEVARLAADTPRHVMTYGVSSDADVRAEDIEQDGAAMAFTLCLPEQNRIRVRLALPGRHNVLNALAAAAVGWQLGVAPEAIAAALGSFEGIGRRFNLLGEVITPTGARVQLVDDYGHHPKELAAVFEAARGGWGDRRLVVAFQPHRYSRTRDLFDDFAGVLSDVDALVLTEVYPAGEAPIAGADAKALARAIRARGRIDPVVVGGADELAGVLPDMLRDGDLLLMMGAGDIGAAVQQLAQGGFQKPETAR</sequence>
<name>A0A4R5U6W5_9GAMM</name>
<dbReference type="Pfam" id="PF08245">
    <property type="entry name" value="Mur_ligase_M"/>
    <property type="match status" value="1"/>
</dbReference>
<keyword evidence="4 14" id="KW-0963">Cytoplasm</keyword>
<keyword evidence="19" id="KW-1185">Reference proteome</keyword>
<dbReference type="HAMAP" id="MF_00046">
    <property type="entry name" value="MurC"/>
    <property type="match status" value="1"/>
</dbReference>
<dbReference type="PANTHER" id="PTHR43445:SF3">
    <property type="entry name" value="UDP-N-ACETYLMURAMATE--L-ALANINE LIGASE"/>
    <property type="match status" value="1"/>
</dbReference>
<dbReference type="GO" id="GO:0005737">
    <property type="term" value="C:cytoplasm"/>
    <property type="evidence" value="ECO:0007669"/>
    <property type="project" value="UniProtKB-SubCell"/>
</dbReference>
<dbReference type="InterPro" id="IPR050061">
    <property type="entry name" value="MurCDEF_pg_biosynth"/>
</dbReference>
<comment type="pathway">
    <text evidence="2 14">Cell wall biogenesis; peptidoglycan biosynthesis.</text>
</comment>
<evidence type="ECO:0000256" key="11">
    <source>
        <dbReference type="ARBA" id="ARBA00023306"/>
    </source>
</evidence>
<evidence type="ECO:0000256" key="6">
    <source>
        <dbReference type="ARBA" id="ARBA00022618"/>
    </source>
</evidence>
<evidence type="ECO:0000256" key="8">
    <source>
        <dbReference type="ARBA" id="ARBA00022840"/>
    </source>
</evidence>
<accession>A0A4R5U6W5</accession>
<keyword evidence="7 14" id="KW-0547">Nucleotide-binding</keyword>
<evidence type="ECO:0000256" key="2">
    <source>
        <dbReference type="ARBA" id="ARBA00004752"/>
    </source>
</evidence>
<dbReference type="InterPro" id="IPR036565">
    <property type="entry name" value="Mur-like_cat_sf"/>
</dbReference>
<gene>
    <name evidence="14" type="primary">murC</name>
    <name evidence="18" type="ORF">E2F49_12630</name>
</gene>
<evidence type="ECO:0000259" key="15">
    <source>
        <dbReference type="Pfam" id="PF01225"/>
    </source>
</evidence>
<dbReference type="FunFam" id="3.40.1190.10:FF:000001">
    <property type="entry name" value="UDP-N-acetylmuramate--L-alanine ligase"/>
    <property type="match status" value="1"/>
</dbReference>
<dbReference type="SUPFAM" id="SSF51984">
    <property type="entry name" value="MurCD N-terminal domain"/>
    <property type="match status" value="1"/>
</dbReference>
<dbReference type="GO" id="GO:0051301">
    <property type="term" value="P:cell division"/>
    <property type="evidence" value="ECO:0007669"/>
    <property type="project" value="UniProtKB-KW"/>
</dbReference>
<dbReference type="GO" id="GO:0005524">
    <property type="term" value="F:ATP binding"/>
    <property type="evidence" value="ECO:0007669"/>
    <property type="project" value="UniProtKB-UniRule"/>
</dbReference>
<evidence type="ECO:0000256" key="12">
    <source>
        <dbReference type="ARBA" id="ARBA00023316"/>
    </source>
</evidence>
<feature type="domain" description="Mur ligase central" evidence="17">
    <location>
        <begin position="125"/>
        <end position="304"/>
    </location>
</feature>
<keyword evidence="11 14" id="KW-0131">Cell cycle</keyword>
<dbReference type="InterPro" id="IPR005758">
    <property type="entry name" value="UDP-N-AcMur_Ala_ligase_MurC"/>
</dbReference>
<evidence type="ECO:0000256" key="10">
    <source>
        <dbReference type="ARBA" id="ARBA00022984"/>
    </source>
</evidence>
<evidence type="ECO:0000313" key="18">
    <source>
        <dbReference type="EMBL" id="TDK30036.1"/>
    </source>
</evidence>
<dbReference type="EMBL" id="SMTG01000005">
    <property type="protein sequence ID" value="TDK30036.1"/>
    <property type="molecule type" value="Genomic_DNA"/>
</dbReference>
<dbReference type="InterPro" id="IPR013221">
    <property type="entry name" value="Mur_ligase_cen"/>
</dbReference>
<keyword evidence="10 14" id="KW-0573">Peptidoglycan synthesis</keyword>
<keyword evidence="8 14" id="KW-0067">ATP-binding</keyword>
<evidence type="ECO:0000256" key="13">
    <source>
        <dbReference type="ARBA" id="ARBA00047833"/>
    </source>
</evidence>
<keyword evidence="5 14" id="KW-0436">Ligase</keyword>
<dbReference type="Gene3D" id="3.40.1190.10">
    <property type="entry name" value="Mur-like, catalytic domain"/>
    <property type="match status" value="1"/>
</dbReference>
<dbReference type="EC" id="6.3.2.8" evidence="3 14"/>
<protein>
    <recommendedName>
        <fullName evidence="3 14">UDP-N-acetylmuramate--L-alanine ligase</fullName>
        <ecNumber evidence="3 14">6.3.2.8</ecNumber>
    </recommendedName>
    <alternativeName>
        <fullName evidence="14">UDP-N-acetylmuramoyl-L-alanine synthetase</fullName>
    </alternativeName>
</protein>
<dbReference type="GO" id="GO:0008360">
    <property type="term" value="P:regulation of cell shape"/>
    <property type="evidence" value="ECO:0007669"/>
    <property type="project" value="UniProtKB-KW"/>
</dbReference>
<evidence type="ECO:0000256" key="4">
    <source>
        <dbReference type="ARBA" id="ARBA00022490"/>
    </source>
</evidence>
<dbReference type="Gene3D" id="3.90.190.20">
    <property type="entry name" value="Mur ligase, C-terminal domain"/>
    <property type="match status" value="1"/>
</dbReference>
<dbReference type="NCBIfam" id="TIGR01082">
    <property type="entry name" value="murC"/>
    <property type="match status" value="1"/>
</dbReference>
<dbReference type="Pfam" id="PF01225">
    <property type="entry name" value="Mur_ligase"/>
    <property type="match status" value="1"/>
</dbReference>
<dbReference type="Pfam" id="PF02875">
    <property type="entry name" value="Mur_ligase_C"/>
    <property type="match status" value="1"/>
</dbReference>
<dbReference type="InterPro" id="IPR000713">
    <property type="entry name" value="Mur_ligase_N"/>
</dbReference>
<comment type="function">
    <text evidence="14">Cell wall formation.</text>
</comment>
<keyword evidence="6 14" id="KW-0132">Cell division</keyword>
<evidence type="ECO:0000256" key="14">
    <source>
        <dbReference type="HAMAP-Rule" id="MF_00046"/>
    </source>
</evidence>
<dbReference type="UniPathway" id="UPA00219"/>
<evidence type="ECO:0000256" key="1">
    <source>
        <dbReference type="ARBA" id="ARBA00004496"/>
    </source>
</evidence>
<organism evidence="18 19">
    <name type="scientific">Luteimonas terrae</name>
    <dbReference type="NCBI Taxonomy" id="1530191"/>
    <lineage>
        <taxon>Bacteria</taxon>
        <taxon>Pseudomonadati</taxon>
        <taxon>Pseudomonadota</taxon>
        <taxon>Gammaproteobacteria</taxon>
        <taxon>Lysobacterales</taxon>
        <taxon>Lysobacteraceae</taxon>
        <taxon>Luteimonas</taxon>
    </lineage>
</organism>
<keyword evidence="9 14" id="KW-0133">Cell shape</keyword>
<dbReference type="SUPFAM" id="SSF53244">
    <property type="entry name" value="MurD-like peptide ligases, peptide-binding domain"/>
    <property type="match status" value="1"/>
</dbReference>
<feature type="binding site" evidence="14">
    <location>
        <begin position="127"/>
        <end position="133"/>
    </location>
    <ligand>
        <name>ATP</name>
        <dbReference type="ChEBI" id="CHEBI:30616"/>
    </ligand>
</feature>
<evidence type="ECO:0000256" key="7">
    <source>
        <dbReference type="ARBA" id="ARBA00022741"/>
    </source>
</evidence>
<dbReference type="PANTHER" id="PTHR43445">
    <property type="entry name" value="UDP-N-ACETYLMURAMATE--L-ALANINE LIGASE-RELATED"/>
    <property type="match status" value="1"/>
</dbReference>
<dbReference type="OrthoDB" id="9804126at2"/>
<evidence type="ECO:0000256" key="5">
    <source>
        <dbReference type="ARBA" id="ARBA00022598"/>
    </source>
</evidence>
<reference evidence="18 19" key="1">
    <citation type="submission" date="2019-03" db="EMBL/GenBank/DDBJ databases">
        <title>Luteimonas zhaokaii sp.nov., isolated from the rectal contents of Plateau pika in Yushu, Qinghai Province, China.</title>
        <authorList>
            <person name="Zhang G."/>
        </authorList>
    </citation>
    <scope>NUCLEOTIDE SEQUENCE [LARGE SCALE GENOMIC DNA]</scope>
    <source>
        <strain evidence="18 19">THG-MD21</strain>
    </source>
</reference>
<feature type="domain" description="Mur ligase C-terminal" evidence="16">
    <location>
        <begin position="327"/>
        <end position="463"/>
    </location>
</feature>
<keyword evidence="12 14" id="KW-0961">Cell wall biogenesis/degradation</keyword>
<dbReference type="GO" id="GO:0071555">
    <property type="term" value="P:cell wall organization"/>
    <property type="evidence" value="ECO:0007669"/>
    <property type="project" value="UniProtKB-KW"/>
</dbReference>
<dbReference type="GO" id="GO:0008763">
    <property type="term" value="F:UDP-N-acetylmuramate-L-alanine ligase activity"/>
    <property type="evidence" value="ECO:0007669"/>
    <property type="project" value="UniProtKB-UniRule"/>
</dbReference>
<dbReference type="AlphaFoldDB" id="A0A4R5U6W5"/>
<dbReference type="SUPFAM" id="SSF53623">
    <property type="entry name" value="MurD-like peptide ligases, catalytic domain"/>
    <property type="match status" value="1"/>
</dbReference>
<dbReference type="RefSeq" id="WP_133394224.1">
    <property type="nucleotide sequence ID" value="NZ_SMTG01000005.1"/>
</dbReference>
<dbReference type="InterPro" id="IPR004101">
    <property type="entry name" value="Mur_ligase_C"/>
</dbReference>